<dbReference type="InterPro" id="IPR011990">
    <property type="entry name" value="TPR-like_helical_dom_sf"/>
</dbReference>
<dbReference type="InterPro" id="IPR026270">
    <property type="entry name" value="SRP72"/>
</dbReference>
<evidence type="ECO:0000256" key="2">
    <source>
        <dbReference type="ARBA" id="ARBA00004496"/>
    </source>
</evidence>
<reference evidence="12 13" key="1">
    <citation type="journal article" date="2012" name="FEMS Yeast Res.">
        <title>The genome sequence of the wine yeast VIN7 reveals an allotriploid hybrid genome with Saccharomyces cerevisiae and Saccharomyces kudriavzevii origins.</title>
        <authorList>
            <person name="Borneman A.R."/>
            <person name="Desany B.A."/>
            <person name="Riches D."/>
            <person name="Affourtit J.P."/>
            <person name="Forgan A.H."/>
            <person name="Pretorius I.S."/>
            <person name="Egholm M."/>
            <person name="Chambers P.J."/>
        </authorList>
    </citation>
    <scope>NUCLEOTIDE SEQUENCE [LARGE SCALE GENOMIC DNA]</scope>
    <source>
        <strain evidence="12 13">VIN7</strain>
    </source>
</reference>
<dbReference type="GO" id="GO:0005783">
    <property type="term" value="C:endoplasmic reticulum"/>
    <property type="evidence" value="ECO:0007669"/>
    <property type="project" value="UniProtKB-SubCell"/>
</dbReference>
<feature type="region of interest" description="Disordered" evidence="10">
    <location>
        <begin position="580"/>
        <end position="646"/>
    </location>
</feature>
<dbReference type="Gene3D" id="1.25.40.10">
    <property type="entry name" value="Tetratricopeptide repeat domain"/>
    <property type="match status" value="1"/>
</dbReference>
<comment type="function">
    <text evidence="9">Component of the signal recognition particle (SRP) complex, a ribonucleoprotein complex that mediates the cotranslational targeting of secretory and membrane proteins to the endoplasmic reticulum (ER).</text>
</comment>
<accession>H0GPC3</accession>
<evidence type="ECO:0000256" key="7">
    <source>
        <dbReference type="ARBA" id="ARBA00023135"/>
    </source>
</evidence>
<dbReference type="PANTHER" id="PTHR14094:SF9">
    <property type="entry name" value="SIGNAL RECOGNITION PARTICLE SUBUNIT SRP72"/>
    <property type="match status" value="1"/>
</dbReference>
<keyword evidence="7 9" id="KW-0733">Signal recognition particle</keyword>
<keyword evidence="13" id="KW-1185">Reference proteome</keyword>
<gene>
    <name evidence="12" type="ORF">VIN7_4840</name>
</gene>
<keyword evidence="8 9" id="KW-0687">Ribonucleoprotein</keyword>
<organism evidence="12 13">
    <name type="scientific">Saccharomyces cerevisiae x Saccharomyces kudriavzevii (strain VIN7)</name>
    <name type="common">Yeast</name>
    <dbReference type="NCBI Taxonomy" id="1095631"/>
    <lineage>
        <taxon>Eukaryota</taxon>
        <taxon>Fungi</taxon>
        <taxon>Dikarya</taxon>
        <taxon>Ascomycota</taxon>
        <taxon>Saccharomycotina</taxon>
        <taxon>Saccharomycetes</taxon>
        <taxon>Saccharomycetales</taxon>
        <taxon>Saccharomycetaceae</taxon>
        <taxon>Saccharomyces</taxon>
    </lineage>
</organism>
<feature type="compositionally biased region" description="Basic and acidic residues" evidence="10">
    <location>
        <begin position="618"/>
        <end position="628"/>
    </location>
</feature>
<evidence type="ECO:0000313" key="13">
    <source>
        <dbReference type="Proteomes" id="UP000009009"/>
    </source>
</evidence>
<evidence type="ECO:0000256" key="10">
    <source>
        <dbReference type="SAM" id="MobiDB-lite"/>
    </source>
</evidence>
<dbReference type="GO" id="GO:0008312">
    <property type="term" value="F:7S RNA binding"/>
    <property type="evidence" value="ECO:0007669"/>
    <property type="project" value="InterPro"/>
</dbReference>
<dbReference type="GO" id="GO:0043022">
    <property type="term" value="F:ribosome binding"/>
    <property type="evidence" value="ECO:0007669"/>
    <property type="project" value="TreeGrafter"/>
</dbReference>
<feature type="compositionally biased region" description="Basic and acidic residues" evidence="10">
    <location>
        <begin position="580"/>
        <end position="598"/>
    </location>
</feature>
<dbReference type="PANTHER" id="PTHR14094">
    <property type="entry name" value="SIGNAL RECOGNITION PARTICLE 72"/>
    <property type="match status" value="1"/>
</dbReference>
<dbReference type="InterPro" id="IPR013699">
    <property type="entry name" value="Signal_recog_part_SRP72_RNA-bd"/>
</dbReference>
<dbReference type="OrthoDB" id="5421607at2759"/>
<dbReference type="PhylomeDB" id="H0GPC3"/>
<evidence type="ECO:0000256" key="6">
    <source>
        <dbReference type="ARBA" id="ARBA00022824"/>
    </source>
</evidence>
<comment type="similarity">
    <text evidence="3 9">Belongs to the SRP72 family.</text>
</comment>
<protein>
    <recommendedName>
        <fullName evidence="4 9">Signal recognition particle subunit SRP72</fullName>
    </recommendedName>
</protein>
<evidence type="ECO:0000259" key="11">
    <source>
        <dbReference type="Pfam" id="PF08492"/>
    </source>
</evidence>
<evidence type="ECO:0000256" key="1">
    <source>
        <dbReference type="ARBA" id="ARBA00004240"/>
    </source>
</evidence>
<dbReference type="GO" id="GO:0006614">
    <property type="term" value="P:SRP-dependent cotranslational protein targeting to membrane"/>
    <property type="evidence" value="ECO:0007669"/>
    <property type="project" value="UniProtKB-UniRule"/>
</dbReference>
<dbReference type="PIRSF" id="PIRSF038922">
    <property type="entry name" value="SRP72"/>
    <property type="match status" value="1"/>
</dbReference>
<dbReference type="AlphaFoldDB" id="H0GPC3"/>
<comment type="subcellular location">
    <subcellularLocation>
        <location evidence="2 9">Cytoplasm</location>
    </subcellularLocation>
    <subcellularLocation>
        <location evidence="1">Endoplasmic reticulum</location>
    </subcellularLocation>
</comment>
<dbReference type="HOGENOM" id="CLU_013808_4_0_1"/>
<feature type="compositionally biased region" description="Basic residues" evidence="10">
    <location>
        <begin position="629"/>
        <end position="646"/>
    </location>
</feature>
<sequence length="646" mass="74273">MKESKKMAKDNLTNLLSQLNIQLSQDEHSQVEQTCVKLLDSGCENPADVFRRCLVAVIQQDKYQKALHYLKKFKHIDDKYGRKFALEKLYIFYKLNMPDEFNTLYTAIITDDLDTVLKKDIESLRGILHVRAQYCYKNGLYQEAFKIYQHLASHNEKDQDSQIELSCNERVPLSVATELMNRSPLVTPMDESSYDLLFNESFIMASVGKYDKAIELLEKALQGATNEGYQNDINTIKLQLSFVLQMVGKTAQSKEILKGLLQELKADSPFSLICQNNLNAFVDFSKYNTNFNLLLRELNVEKLNTFNLQTFTHEQWSNIQRNVLFLRLFNNVKIHSQESLLSRTFDKYSKLVDNVTLESYKTQAKKLYHHTTKTILSGTDGSTIGILLLTIQLLIIEKEWENAIRIGELFLNESWKSSFEKFNDSQAIVCYILFELYKIKGRNNSKSVLLKKLGSVRVQLSGKIQENIPFWKHVGFELLSMGNAKESKALLREISNFSKGDADVLVDRVVSSDSLDIAQGIDLVRDIDIDKLIQLGVKPLESSAKRSKNTAVSKVQKRKVLELKKKRKIKRLEKFLQGRDTSKLPDPERWLPLRDRSTYRPKKKQQGAKQTQGGAMNKKSEQALDISKKGKPTVNKKPKNKKKGRK</sequence>
<name>H0GPC3_SACCK</name>
<evidence type="ECO:0000256" key="8">
    <source>
        <dbReference type="ARBA" id="ARBA00023274"/>
    </source>
</evidence>
<feature type="domain" description="Signal recognition particle SRP72 subunit RNA-binding" evidence="11">
    <location>
        <begin position="543"/>
        <end position="601"/>
    </location>
</feature>
<dbReference type="SUPFAM" id="SSF48452">
    <property type="entry name" value="TPR-like"/>
    <property type="match status" value="1"/>
</dbReference>
<comment type="caution">
    <text evidence="12">The sequence shown here is derived from an EMBL/GenBank/DDBJ whole genome shotgun (WGS) entry which is preliminary data.</text>
</comment>
<dbReference type="GO" id="GO:0005786">
    <property type="term" value="C:signal recognition particle, endoplasmic reticulum targeting"/>
    <property type="evidence" value="ECO:0007669"/>
    <property type="project" value="UniProtKB-UniRule"/>
</dbReference>
<evidence type="ECO:0000256" key="5">
    <source>
        <dbReference type="ARBA" id="ARBA00022490"/>
    </source>
</evidence>
<dbReference type="FunFam" id="1.25.40.10:FF:000985">
    <property type="entry name" value="Signal recognition particle subunit SRP72"/>
    <property type="match status" value="1"/>
</dbReference>
<keyword evidence="5 9" id="KW-0963">Cytoplasm</keyword>
<dbReference type="Proteomes" id="UP000009009">
    <property type="component" value="Unassembled WGS sequence"/>
</dbReference>
<keyword evidence="6" id="KW-0256">Endoplasmic reticulum</keyword>
<dbReference type="EMBL" id="AGVY01000049">
    <property type="protein sequence ID" value="EHN04242.1"/>
    <property type="molecule type" value="Genomic_DNA"/>
</dbReference>
<evidence type="ECO:0000313" key="12">
    <source>
        <dbReference type="EMBL" id="EHN04242.1"/>
    </source>
</evidence>
<evidence type="ECO:0000256" key="9">
    <source>
        <dbReference type="PIRNR" id="PIRNR038922"/>
    </source>
</evidence>
<dbReference type="Pfam" id="PF08492">
    <property type="entry name" value="SRP72"/>
    <property type="match status" value="1"/>
</dbReference>
<proteinExistence type="inferred from homology"/>
<evidence type="ECO:0000256" key="3">
    <source>
        <dbReference type="ARBA" id="ARBA00007676"/>
    </source>
</evidence>
<evidence type="ECO:0000256" key="4">
    <source>
        <dbReference type="ARBA" id="ARBA00018350"/>
    </source>
</evidence>